<sequence>MKTNFLQLVNPDYPILDEERPQLLVPAPFTTSNILLDATVATELTNLIETLKIENDVIVTDGYRTKKNQQDLWDETIKERGITFTNKYVAKPGCSEHELGLAVDIGLKNTINDPIKPTFSTGPIVARFLYNMADFGFILRYPKGKESITRISYEPWHFRYVGTPHSQIMKQQDWVLEEYVAFLNATRGQVNEG</sequence>
<dbReference type="InterPro" id="IPR003709">
    <property type="entry name" value="VanY-like_core_dom"/>
</dbReference>
<dbReference type="InterPro" id="IPR058233">
    <property type="entry name" value="VanXY"/>
</dbReference>
<protein>
    <submittedName>
        <fullName evidence="2">D-alanyl-D-alanine carboxypeptidase</fullName>
    </submittedName>
</protein>
<name>A0A430APR0_9ENTE</name>
<evidence type="ECO:0000313" key="3">
    <source>
        <dbReference type="Proteomes" id="UP000288028"/>
    </source>
</evidence>
<dbReference type="SUPFAM" id="SSF55166">
    <property type="entry name" value="Hedgehog/DD-peptidase"/>
    <property type="match status" value="1"/>
</dbReference>
<keyword evidence="2" id="KW-0378">Hydrolase</keyword>
<dbReference type="Gene3D" id="3.30.1380.10">
    <property type="match status" value="1"/>
</dbReference>
<keyword evidence="2" id="KW-0121">Carboxypeptidase</keyword>
<evidence type="ECO:0000259" key="1">
    <source>
        <dbReference type="Pfam" id="PF02557"/>
    </source>
</evidence>
<dbReference type="EMBL" id="NGKB01000020">
    <property type="protein sequence ID" value="RSU10046.1"/>
    <property type="molecule type" value="Genomic_DNA"/>
</dbReference>
<dbReference type="Pfam" id="PF02557">
    <property type="entry name" value="VanY"/>
    <property type="match status" value="1"/>
</dbReference>
<accession>A0A430APR0</accession>
<dbReference type="GO" id="GO:0006508">
    <property type="term" value="P:proteolysis"/>
    <property type="evidence" value="ECO:0007669"/>
    <property type="project" value="InterPro"/>
</dbReference>
<dbReference type="RefSeq" id="WP_126796372.1">
    <property type="nucleotide sequence ID" value="NZ_CP060720.1"/>
</dbReference>
<reference evidence="2 3" key="1">
    <citation type="submission" date="2017-05" db="EMBL/GenBank/DDBJ databases">
        <title>Vagococcus spp. assemblies.</title>
        <authorList>
            <person name="Gulvik C.A."/>
        </authorList>
    </citation>
    <scope>NUCLEOTIDE SEQUENCE [LARGE SCALE GENOMIC DNA]</scope>
    <source>
        <strain evidence="2 3">SS1714</strain>
    </source>
</reference>
<comment type="caution">
    <text evidence="2">The sequence shown here is derived from an EMBL/GenBank/DDBJ whole genome shotgun (WGS) entry which is preliminary data.</text>
</comment>
<keyword evidence="3" id="KW-1185">Reference proteome</keyword>
<proteinExistence type="predicted"/>
<evidence type="ECO:0000313" key="2">
    <source>
        <dbReference type="EMBL" id="RSU10046.1"/>
    </source>
</evidence>
<dbReference type="PANTHER" id="PTHR34385:SF1">
    <property type="entry name" value="PEPTIDOGLYCAN L-ALANYL-D-GLUTAMATE ENDOPEPTIDASE CWLK"/>
    <property type="match status" value="1"/>
</dbReference>
<dbReference type="InterPro" id="IPR009045">
    <property type="entry name" value="Zn_M74/Hedgehog-like"/>
</dbReference>
<dbReference type="GO" id="GO:0004180">
    <property type="term" value="F:carboxypeptidase activity"/>
    <property type="evidence" value="ECO:0007669"/>
    <property type="project" value="UniProtKB-KW"/>
</dbReference>
<dbReference type="OrthoDB" id="9792074at2"/>
<dbReference type="AlphaFoldDB" id="A0A430APR0"/>
<keyword evidence="2" id="KW-0645">Protease</keyword>
<dbReference type="NCBIfam" id="NF000380">
    <property type="entry name" value="vanXY"/>
    <property type="match status" value="1"/>
</dbReference>
<organism evidence="2 3">
    <name type="scientific">Vagococcus carniphilus</name>
    <dbReference type="NCBI Taxonomy" id="218144"/>
    <lineage>
        <taxon>Bacteria</taxon>
        <taxon>Bacillati</taxon>
        <taxon>Bacillota</taxon>
        <taxon>Bacilli</taxon>
        <taxon>Lactobacillales</taxon>
        <taxon>Enterococcaceae</taxon>
        <taxon>Vagococcus</taxon>
    </lineage>
</organism>
<gene>
    <name evidence="2" type="ORF">CBF28_14195</name>
</gene>
<dbReference type="Proteomes" id="UP000288028">
    <property type="component" value="Unassembled WGS sequence"/>
</dbReference>
<dbReference type="PANTHER" id="PTHR34385">
    <property type="entry name" value="D-ALANYL-D-ALANINE CARBOXYPEPTIDASE"/>
    <property type="match status" value="1"/>
</dbReference>
<feature type="domain" description="D-alanyl-D-alanine carboxypeptidase-like core" evidence="1">
    <location>
        <begin position="34"/>
        <end position="162"/>
    </location>
</feature>
<dbReference type="GeneID" id="95581891"/>
<dbReference type="InterPro" id="IPR052179">
    <property type="entry name" value="DD-CPase-like"/>
</dbReference>